<gene>
    <name evidence="3" type="ORF">G0Q07_19605</name>
</gene>
<dbReference type="SUPFAM" id="SSF82153">
    <property type="entry name" value="FAS1 domain"/>
    <property type="match status" value="1"/>
</dbReference>
<proteinExistence type="predicted"/>
<keyword evidence="4" id="KW-1185">Reference proteome</keyword>
<dbReference type="PANTHER" id="PTHR10900:SF77">
    <property type="entry name" value="FI19380P1"/>
    <property type="match status" value="1"/>
</dbReference>
<sequence length="208" mass="22442">MKTRNLKNMFGLRSLTIVAAIAVSMAFVSCEKENDDYIPQSEFSEDSALKAGKALPPGDASIAAIAIDAGFSELVGALFYVDEELETELVDMFLNGTDQYTVFAPTNDAFMALYDALGVESISDLPADLVLNVLLYHVTDGRRAANSVVPKKNPRTIETLLEGATFKVDKDLKIWAVGNTANLVPDFVNISASNGIIHVIDAVILPIE</sequence>
<dbReference type="Proteomes" id="UP000474630">
    <property type="component" value="Chromosome"/>
</dbReference>
<evidence type="ECO:0000313" key="4">
    <source>
        <dbReference type="Proteomes" id="UP000474630"/>
    </source>
</evidence>
<protein>
    <submittedName>
        <fullName evidence="3">Fasciclin domain-containing protein</fullName>
    </submittedName>
</protein>
<evidence type="ECO:0000256" key="1">
    <source>
        <dbReference type="SAM" id="SignalP"/>
    </source>
</evidence>
<evidence type="ECO:0000313" key="3">
    <source>
        <dbReference type="EMBL" id="QIA09774.1"/>
    </source>
</evidence>
<organism evidence="3 4">
    <name type="scientific">Draconibacterium halophilum</name>
    <dbReference type="NCBI Taxonomy" id="2706887"/>
    <lineage>
        <taxon>Bacteria</taxon>
        <taxon>Pseudomonadati</taxon>
        <taxon>Bacteroidota</taxon>
        <taxon>Bacteroidia</taxon>
        <taxon>Marinilabiliales</taxon>
        <taxon>Prolixibacteraceae</taxon>
        <taxon>Draconibacterium</taxon>
    </lineage>
</organism>
<dbReference type="KEGG" id="drc:G0Q07_19605"/>
<feature type="domain" description="FAS1" evidence="2">
    <location>
        <begin position="58"/>
        <end position="204"/>
    </location>
</feature>
<dbReference type="PROSITE" id="PS50213">
    <property type="entry name" value="FAS1"/>
    <property type="match status" value="1"/>
</dbReference>
<reference evidence="3 4" key="1">
    <citation type="submission" date="2020-02" db="EMBL/GenBank/DDBJ databases">
        <title>Genome sequencing for Draconibacterium sp. strain M1.</title>
        <authorList>
            <person name="Park S.-J."/>
        </authorList>
    </citation>
    <scope>NUCLEOTIDE SEQUENCE [LARGE SCALE GENOMIC DNA]</scope>
    <source>
        <strain evidence="3 4">M1</strain>
    </source>
</reference>
<dbReference type="EMBL" id="CP048409">
    <property type="protein sequence ID" value="QIA09774.1"/>
    <property type="molecule type" value="Genomic_DNA"/>
</dbReference>
<dbReference type="Pfam" id="PF02469">
    <property type="entry name" value="Fasciclin"/>
    <property type="match status" value="1"/>
</dbReference>
<dbReference type="SMART" id="SM00554">
    <property type="entry name" value="FAS1"/>
    <property type="match status" value="1"/>
</dbReference>
<keyword evidence="1" id="KW-0732">Signal</keyword>
<dbReference type="InterPro" id="IPR050904">
    <property type="entry name" value="Adhesion/Biosynth-related"/>
</dbReference>
<feature type="signal peptide" evidence="1">
    <location>
        <begin position="1"/>
        <end position="26"/>
    </location>
</feature>
<name>A0A6C0RGX7_9BACT</name>
<feature type="chain" id="PRO_5025693088" evidence="1">
    <location>
        <begin position="27"/>
        <end position="208"/>
    </location>
</feature>
<dbReference type="InterPro" id="IPR036378">
    <property type="entry name" value="FAS1_dom_sf"/>
</dbReference>
<accession>A0A6C0RGX7</accession>
<dbReference type="PROSITE" id="PS51257">
    <property type="entry name" value="PROKAR_LIPOPROTEIN"/>
    <property type="match status" value="1"/>
</dbReference>
<dbReference type="AlphaFoldDB" id="A0A6C0RGX7"/>
<evidence type="ECO:0000259" key="2">
    <source>
        <dbReference type="PROSITE" id="PS50213"/>
    </source>
</evidence>
<dbReference type="InterPro" id="IPR000782">
    <property type="entry name" value="FAS1_domain"/>
</dbReference>
<dbReference type="Gene3D" id="2.30.180.10">
    <property type="entry name" value="FAS1 domain"/>
    <property type="match status" value="1"/>
</dbReference>
<dbReference type="PANTHER" id="PTHR10900">
    <property type="entry name" value="PERIOSTIN-RELATED"/>
    <property type="match status" value="1"/>
</dbReference>
<dbReference type="RefSeq" id="WP_163348743.1">
    <property type="nucleotide sequence ID" value="NZ_CP048409.1"/>
</dbReference>